<comment type="caution">
    <text evidence="2">The sequence shown here is derived from an EMBL/GenBank/DDBJ whole genome shotgun (WGS) entry which is preliminary data.</text>
</comment>
<name>A0A8H8DJ24_9FUNG</name>
<sequence length="146" mass="16206">MFEFEKCVCHACRRVDGTKETPRPLIPTSSPPSPSPGGRIPSDFLDKGSRPRRSPANSGSDHATGFESTSGLPQRRTSVTTGSIVTQNAIGDVEAEFPVRVHVRVKHLRNKPHGWRLRGICLVELEHELKRAVLERRFDCGRGNAR</sequence>
<evidence type="ECO:0000256" key="1">
    <source>
        <dbReference type="SAM" id="MobiDB-lite"/>
    </source>
</evidence>
<protein>
    <submittedName>
        <fullName evidence="2">Uncharacterized protein</fullName>
    </submittedName>
</protein>
<keyword evidence="3" id="KW-1185">Reference proteome</keyword>
<dbReference type="EMBL" id="JAEFCI010005506">
    <property type="protein sequence ID" value="KAG5460253.1"/>
    <property type="molecule type" value="Genomic_DNA"/>
</dbReference>
<feature type="compositionally biased region" description="Polar residues" evidence="1">
    <location>
        <begin position="55"/>
        <end position="82"/>
    </location>
</feature>
<proteinExistence type="predicted"/>
<evidence type="ECO:0000313" key="3">
    <source>
        <dbReference type="Proteomes" id="UP000673691"/>
    </source>
</evidence>
<evidence type="ECO:0000313" key="2">
    <source>
        <dbReference type="EMBL" id="KAG5460253.1"/>
    </source>
</evidence>
<reference evidence="2 3" key="1">
    <citation type="journal article" name="Sci. Rep.">
        <title>Genome-scale phylogenetic analyses confirm Olpidium as the closest living zoosporic fungus to the non-flagellated, terrestrial fungi.</title>
        <authorList>
            <person name="Chang Y."/>
            <person name="Rochon D."/>
            <person name="Sekimoto S."/>
            <person name="Wang Y."/>
            <person name="Chovatia M."/>
            <person name="Sandor L."/>
            <person name="Salamov A."/>
            <person name="Grigoriev I.V."/>
            <person name="Stajich J.E."/>
            <person name="Spatafora J.W."/>
        </authorList>
    </citation>
    <scope>NUCLEOTIDE SEQUENCE [LARGE SCALE GENOMIC DNA]</scope>
    <source>
        <strain evidence="2">S191</strain>
    </source>
</reference>
<organism evidence="2 3">
    <name type="scientific">Olpidium bornovanus</name>
    <dbReference type="NCBI Taxonomy" id="278681"/>
    <lineage>
        <taxon>Eukaryota</taxon>
        <taxon>Fungi</taxon>
        <taxon>Fungi incertae sedis</taxon>
        <taxon>Olpidiomycota</taxon>
        <taxon>Olpidiomycotina</taxon>
        <taxon>Olpidiomycetes</taxon>
        <taxon>Olpidiales</taxon>
        <taxon>Olpidiaceae</taxon>
        <taxon>Olpidium</taxon>
    </lineage>
</organism>
<accession>A0A8H8DJ24</accession>
<gene>
    <name evidence="2" type="ORF">BJ554DRAFT_7718</name>
</gene>
<feature type="region of interest" description="Disordered" evidence="1">
    <location>
        <begin position="18"/>
        <end position="82"/>
    </location>
</feature>
<dbReference type="Proteomes" id="UP000673691">
    <property type="component" value="Unassembled WGS sequence"/>
</dbReference>
<dbReference type="AlphaFoldDB" id="A0A8H8DJ24"/>